<evidence type="ECO:0000313" key="3">
    <source>
        <dbReference type="WBParaSite" id="MhA1_Contig2285.frz3.gene3"/>
    </source>
</evidence>
<dbReference type="Proteomes" id="UP000095281">
    <property type="component" value="Unplaced"/>
</dbReference>
<evidence type="ECO:0000313" key="2">
    <source>
        <dbReference type="Proteomes" id="UP000095281"/>
    </source>
</evidence>
<dbReference type="WBParaSite" id="MhA1_Contig2285.frz3.gene3">
    <property type="protein sequence ID" value="MhA1_Contig2285.frz3.gene3"/>
    <property type="gene ID" value="MhA1_Contig2285.frz3.gene3"/>
</dbReference>
<keyword evidence="2" id="KW-1185">Reference proteome</keyword>
<evidence type="ECO:0000256" key="1">
    <source>
        <dbReference type="SAM" id="MobiDB-lite"/>
    </source>
</evidence>
<organism evidence="2 3">
    <name type="scientific">Meloidogyne hapla</name>
    <name type="common">Root-knot nematode worm</name>
    <dbReference type="NCBI Taxonomy" id="6305"/>
    <lineage>
        <taxon>Eukaryota</taxon>
        <taxon>Metazoa</taxon>
        <taxon>Ecdysozoa</taxon>
        <taxon>Nematoda</taxon>
        <taxon>Chromadorea</taxon>
        <taxon>Rhabditida</taxon>
        <taxon>Tylenchina</taxon>
        <taxon>Tylenchomorpha</taxon>
        <taxon>Tylenchoidea</taxon>
        <taxon>Meloidogynidae</taxon>
        <taxon>Meloidogyninae</taxon>
        <taxon>Meloidogyne</taxon>
    </lineage>
</organism>
<feature type="compositionally biased region" description="Polar residues" evidence="1">
    <location>
        <begin position="129"/>
        <end position="139"/>
    </location>
</feature>
<feature type="region of interest" description="Disordered" evidence="1">
    <location>
        <begin position="225"/>
        <end position="244"/>
    </location>
</feature>
<proteinExistence type="predicted"/>
<feature type="region of interest" description="Disordered" evidence="1">
    <location>
        <begin position="107"/>
        <end position="146"/>
    </location>
</feature>
<protein>
    <submittedName>
        <fullName evidence="3">BED-type domain-containing protein</fullName>
    </submittedName>
</protein>
<reference evidence="3" key="1">
    <citation type="submission" date="2016-11" db="UniProtKB">
        <authorList>
            <consortium name="WormBaseParasite"/>
        </authorList>
    </citation>
    <scope>IDENTIFICATION</scope>
</reference>
<feature type="compositionally biased region" description="Basic and acidic residues" evidence="1">
    <location>
        <begin position="227"/>
        <end position="237"/>
    </location>
</feature>
<sequence length="325" mass="37747">MVTIRGERIAFCVSCVLRCFLAKRLALRFALFSTQKTYTPNVENVEKMFQKKQILIQLIKFHLDDNAACKFCNYSCKYKSTKTPSGLRYHLQTKHDDQYQILTKKEDNEKRSFGSSSSRGSIKRFLPNTGEQIPGTSSEKTPRIEERTPRIDLALKQWDEKGEKTKMIDKLIIQSICTDMRPFSFVDDDRNYIIATLLVPMWKQHPFEEINHQKCKDILINAVSDTSSRDSSPRISDENSDDSDPIERLLKQRYEFMGSPPAISPPMVDDRVRAIAEVEDYLTRPRDKSYEKSSSFWNDPINSAKYPRLKALVCENIFILNKLDF</sequence>
<dbReference type="AlphaFoldDB" id="A0A1I8BFP1"/>
<name>A0A1I8BFP1_MELHA</name>
<accession>A0A1I8BFP1</accession>